<feature type="domain" description="EamA" evidence="2">
    <location>
        <begin position="37"/>
        <end position="169"/>
    </location>
</feature>
<dbReference type="Pfam" id="PF00892">
    <property type="entry name" value="EamA"/>
    <property type="match status" value="1"/>
</dbReference>
<feature type="transmembrane region" description="Helical" evidence="1">
    <location>
        <begin position="239"/>
        <end position="258"/>
    </location>
</feature>
<feature type="transmembrane region" description="Helical" evidence="1">
    <location>
        <begin position="153"/>
        <end position="173"/>
    </location>
</feature>
<accession>C9YEY5</accession>
<dbReference type="AlphaFoldDB" id="C9YEY5"/>
<dbReference type="Gene3D" id="1.10.3730.20">
    <property type="match status" value="1"/>
</dbReference>
<proteinExistence type="predicted"/>
<feature type="transmembrane region" description="Helical" evidence="1">
    <location>
        <begin position="179"/>
        <end position="197"/>
    </location>
</feature>
<feature type="transmembrane region" description="Helical" evidence="1">
    <location>
        <begin position="209"/>
        <end position="227"/>
    </location>
</feature>
<dbReference type="InterPro" id="IPR000620">
    <property type="entry name" value="EamA_dom"/>
</dbReference>
<keyword evidence="1" id="KW-1133">Transmembrane helix</keyword>
<organism evidence="3">
    <name type="scientific">Curvibacter symbiont subsp. Hydra magnipapillata</name>
    <dbReference type="NCBI Taxonomy" id="667019"/>
    <lineage>
        <taxon>Bacteria</taxon>
        <taxon>Pseudomonadati</taxon>
        <taxon>Pseudomonadota</taxon>
        <taxon>Betaproteobacteria</taxon>
        <taxon>Burkholderiales</taxon>
        <taxon>Comamonadaceae</taxon>
        <taxon>Curvibacter</taxon>
    </lineage>
</organism>
<dbReference type="EMBL" id="FN543107">
    <property type="protein sequence ID" value="CBA32292.1"/>
    <property type="molecule type" value="Genomic_DNA"/>
</dbReference>
<feature type="transmembrane region" description="Helical" evidence="1">
    <location>
        <begin position="265"/>
        <end position="285"/>
    </location>
</feature>
<sequence>MPPRYSGALFQRRPHRFPSFMVSRFLMRWHALSGNTRGVMLVVLAMFCWSVLDACNKQLMGQGILPKQVLFLQATVVLAMLVPVWIATRGRVVRTRQPWLHMLRACFIVTSAWCAAYAVSHLPLAEASAFLMTGSLFMLPLGVFFLGEKPHWLRWTGVAVGFGGVLVILQPGAEAFRPAALVALFGALMESMLGIVLKKYSGTEHPIAVLTWSQVACWLTFGLFTGFELPAVASNLWPLLPLVGFAAAGIYLGYFFAYRAGDASAVEAGSFSLLLFSPALGAVFFSEAPDAAFWGGAGLLVCGIALVIIEPKGHAH</sequence>
<feature type="transmembrane region" description="Helical" evidence="1">
    <location>
        <begin position="125"/>
        <end position="146"/>
    </location>
</feature>
<keyword evidence="1" id="KW-0812">Transmembrane</keyword>
<dbReference type="PANTHER" id="PTHR22911">
    <property type="entry name" value="ACYL-MALONYL CONDENSING ENZYME-RELATED"/>
    <property type="match status" value="1"/>
</dbReference>
<dbReference type="GO" id="GO:0016020">
    <property type="term" value="C:membrane"/>
    <property type="evidence" value="ECO:0007669"/>
    <property type="project" value="InterPro"/>
</dbReference>
<evidence type="ECO:0000256" key="1">
    <source>
        <dbReference type="SAM" id="Phobius"/>
    </source>
</evidence>
<evidence type="ECO:0000259" key="2">
    <source>
        <dbReference type="Pfam" id="PF00892"/>
    </source>
</evidence>
<dbReference type="PANTHER" id="PTHR22911:SF103">
    <property type="entry name" value="BLR2811 PROTEIN"/>
    <property type="match status" value="1"/>
</dbReference>
<name>C9YEY5_CURXX</name>
<dbReference type="GO" id="GO:0016787">
    <property type="term" value="F:hydrolase activity"/>
    <property type="evidence" value="ECO:0007669"/>
    <property type="project" value="UniProtKB-KW"/>
</dbReference>
<gene>
    <name evidence="3" type="ORF">Csp_D31410</name>
</gene>
<dbReference type="InterPro" id="IPR037185">
    <property type="entry name" value="EmrE-like"/>
</dbReference>
<feature type="transmembrane region" description="Helical" evidence="1">
    <location>
        <begin position="99"/>
        <end position="119"/>
    </location>
</feature>
<keyword evidence="3" id="KW-0378">Hydrolase</keyword>
<feature type="transmembrane region" description="Helical" evidence="1">
    <location>
        <begin position="291"/>
        <end position="309"/>
    </location>
</feature>
<keyword evidence="1" id="KW-0472">Membrane</keyword>
<protein>
    <recommendedName>
        <fullName evidence="2">EamA domain-containing protein</fullName>
    </recommendedName>
</protein>
<reference evidence="3" key="1">
    <citation type="journal article" date="2010" name="Nature">
        <title>The Dynamic genome of Hydra.</title>
        <authorList>
            <person name="Chapman J.A."/>
            <person name="Kirkness E.F."/>
            <person name="Simakov O."/>
            <person name="Hampson S.E."/>
            <person name="Mitros T."/>
            <person name="Weinmaier T."/>
            <person name="Rattei T."/>
            <person name="Balasubramanian P.G."/>
            <person name="Borman J."/>
            <person name="Busam D."/>
            <person name="Disbennett K."/>
            <person name="Pfannkoch C."/>
            <person name="Sumin N."/>
            <person name="Sutton G."/>
            <person name="Viswanathan L."/>
            <person name="Walenz B."/>
            <person name="Goodstein D.M."/>
            <person name="Hellsten U."/>
            <person name="Kawashima T."/>
            <person name="Prochnik S.E."/>
            <person name="Putnam N.H."/>
            <person name="Shu S."/>
            <person name="Blumberg B."/>
            <person name="Dana C.E."/>
            <person name="Gee L."/>
            <person name="Kibler D.F."/>
            <person name="Law L."/>
            <person name="Lindgens D."/>
            <person name="Martinez D.E."/>
            <person name="Peng J."/>
            <person name="Wigge P.A."/>
            <person name="Bertulat B."/>
            <person name="Guder C."/>
            <person name="Nakamura Y."/>
            <person name="Ozbek S."/>
            <person name="Watanabe H."/>
            <person name="Khalturin K."/>
            <person name="Hemmrich G."/>
            <person name="Franke A."/>
            <person name="Augustin R."/>
            <person name="Fraune S."/>
            <person name="Hayakawa E."/>
            <person name="Hayakawa S."/>
            <person name="Hirose M."/>
            <person name="Hwang J."/>
            <person name="Ikeo K."/>
            <person name="Nishimiya-Fujisawa C."/>
            <person name="Ogura A."/>
            <person name="Takahashi T."/>
            <person name="Steinmetz P.R."/>
            <person name="Zhang X."/>
            <person name="Aufschnaiter R."/>
            <person name="Eder M.K."/>
            <person name="Gorny A.K."/>
            <person name="Salvenmoser W."/>
            <person name="Heimberg A.M."/>
            <person name="Wheeler B.M."/>
            <person name="Peterson K.J."/>
            <person name="Boettger A."/>
            <person name="Tischler P."/>
            <person name="Wolf A."/>
            <person name="Gojobori T."/>
            <person name="Remington K.A."/>
            <person name="Strausberg R.L."/>
            <person name="Venter J."/>
            <person name="Technau U."/>
            <person name="Hobmayer B."/>
            <person name="Bosch T.C."/>
            <person name="Holstein T.W."/>
            <person name="Fujisawa T."/>
            <person name="Bode H.R."/>
            <person name="David C.N."/>
            <person name="Rokhsar D.S."/>
            <person name="Steele R.E."/>
        </authorList>
    </citation>
    <scope>NUCLEOTIDE SEQUENCE</scope>
</reference>
<dbReference type="SUPFAM" id="SSF103481">
    <property type="entry name" value="Multidrug resistance efflux transporter EmrE"/>
    <property type="match status" value="2"/>
</dbReference>
<feature type="transmembrane region" description="Helical" evidence="1">
    <location>
        <begin position="70"/>
        <end position="87"/>
    </location>
</feature>
<evidence type="ECO:0000313" key="3">
    <source>
        <dbReference type="EMBL" id="CBA32292.1"/>
    </source>
</evidence>